<evidence type="ECO:0000256" key="1">
    <source>
        <dbReference type="SAM" id="MobiDB-lite"/>
    </source>
</evidence>
<gene>
    <name evidence="3" type="ORF">SLS60_003971</name>
</gene>
<keyword evidence="4" id="KW-1185">Reference proteome</keyword>
<reference evidence="3 4" key="1">
    <citation type="submission" date="2024-02" db="EMBL/GenBank/DDBJ databases">
        <title>De novo assembly and annotation of 12 fungi associated with fruit tree decline syndrome in Ontario, Canada.</title>
        <authorList>
            <person name="Sulman M."/>
            <person name="Ellouze W."/>
            <person name="Ilyukhin E."/>
        </authorList>
    </citation>
    <scope>NUCLEOTIDE SEQUENCE [LARGE SCALE GENOMIC DNA]</scope>
    <source>
        <strain evidence="3 4">M42-189</strain>
    </source>
</reference>
<evidence type="ECO:0000313" key="4">
    <source>
        <dbReference type="Proteomes" id="UP001521785"/>
    </source>
</evidence>
<evidence type="ECO:0000256" key="2">
    <source>
        <dbReference type="SAM" id="SignalP"/>
    </source>
</evidence>
<protein>
    <submittedName>
        <fullName evidence="3">Uncharacterized protein</fullName>
    </submittedName>
</protein>
<comment type="caution">
    <text evidence="3">The sequence shown here is derived from an EMBL/GenBank/DDBJ whole genome shotgun (WGS) entry which is preliminary data.</text>
</comment>
<dbReference type="Proteomes" id="UP001521785">
    <property type="component" value="Unassembled WGS sequence"/>
</dbReference>
<sequence>MPSLSKPINALVILLSALRIVNAAPVPNSNEPVSAPDPKDIPEGIHYWPIDEDEKDRLSKLLDIDFRSLNILGTFVKAPKATCEGCGKRSGLEDFVDNALKANIHTREWMVDVLKRGGHNASPAHELQCANCETKFERRDLQVAATGDVTKRQDPGFQWATNFNWIYQDPPKARSEEGIAKRDASPQDPGFQWATNFNWIYQDPPKARDVVTAKAAKRQDPGFQWATSFNWIYQDPPKARDVNSEATKRQDPGFQWATSFNWIYQDPPKARDAASGVKAGATRDASVEQPEAKAEAKRQDPGFQWATSFNWIYQDPPKN</sequence>
<evidence type="ECO:0000313" key="3">
    <source>
        <dbReference type="EMBL" id="KAL1606566.1"/>
    </source>
</evidence>
<feature type="region of interest" description="Disordered" evidence="1">
    <location>
        <begin position="268"/>
        <end position="300"/>
    </location>
</feature>
<accession>A0ABR3RQ52</accession>
<dbReference type="EMBL" id="JAKJXO020000004">
    <property type="protein sequence ID" value="KAL1606566.1"/>
    <property type="molecule type" value="Genomic_DNA"/>
</dbReference>
<feature type="compositionally biased region" description="Basic and acidic residues" evidence="1">
    <location>
        <begin position="290"/>
        <end position="300"/>
    </location>
</feature>
<feature type="signal peptide" evidence="2">
    <location>
        <begin position="1"/>
        <end position="23"/>
    </location>
</feature>
<feature type="chain" id="PRO_5046110297" evidence="2">
    <location>
        <begin position="24"/>
        <end position="319"/>
    </location>
</feature>
<organism evidence="3 4">
    <name type="scientific">Paraconiothyrium brasiliense</name>
    <dbReference type="NCBI Taxonomy" id="300254"/>
    <lineage>
        <taxon>Eukaryota</taxon>
        <taxon>Fungi</taxon>
        <taxon>Dikarya</taxon>
        <taxon>Ascomycota</taxon>
        <taxon>Pezizomycotina</taxon>
        <taxon>Dothideomycetes</taxon>
        <taxon>Pleosporomycetidae</taxon>
        <taxon>Pleosporales</taxon>
        <taxon>Massarineae</taxon>
        <taxon>Didymosphaeriaceae</taxon>
        <taxon>Paraconiothyrium</taxon>
    </lineage>
</organism>
<keyword evidence="2" id="KW-0732">Signal</keyword>
<name>A0ABR3RQ52_9PLEO</name>
<proteinExistence type="predicted"/>